<keyword evidence="8" id="KW-0769">Symport</keyword>
<evidence type="ECO:0000256" key="16">
    <source>
        <dbReference type="ARBA" id="ARBA00050554"/>
    </source>
</evidence>
<evidence type="ECO:0000256" key="8">
    <source>
        <dbReference type="ARBA" id="ARBA00022847"/>
    </source>
</evidence>
<evidence type="ECO:0000256" key="26">
    <source>
        <dbReference type="SAM" id="MobiDB-lite"/>
    </source>
</evidence>
<feature type="region of interest" description="Disordered" evidence="26">
    <location>
        <begin position="1"/>
        <end position="24"/>
    </location>
</feature>
<evidence type="ECO:0000259" key="28">
    <source>
        <dbReference type="PROSITE" id="PS50850"/>
    </source>
</evidence>
<dbReference type="GO" id="GO:0005765">
    <property type="term" value="C:lysosomal membrane"/>
    <property type="evidence" value="ECO:0007669"/>
    <property type="project" value="UniProtKB-SubCell"/>
</dbReference>
<protein>
    <recommendedName>
        <fullName evidence="22">Sialin</fullName>
    </recommendedName>
    <alternativeName>
        <fullName evidence="25">H(+)/nitrate cotransporter</fullName>
    </alternativeName>
    <alternativeName>
        <fullName evidence="23">H(+)/sialic acid cotransporter</fullName>
    </alternativeName>
    <alternativeName>
        <fullName evidence="24">Vesicular excitatory amino acid transporter</fullName>
    </alternativeName>
</protein>
<evidence type="ECO:0000256" key="20">
    <source>
        <dbReference type="ARBA" id="ARBA00051612"/>
    </source>
</evidence>
<keyword evidence="29" id="KW-1185">Reference proteome</keyword>
<keyword evidence="10" id="KW-0770">Synapse</keyword>
<feature type="compositionally biased region" description="Polar residues" evidence="26">
    <location>
        <begin position="516"/>
        <end position="528"/>
    </location>
</feature>
<evidence type="ECO:0000256" key="13">
    <source>
        <dbReference type="ARBA" id="ARBA00023228"/>
    </source>
</evidence>
<comment type="catalytic activity">
    <reaction evidence="15">
        <text>2 nitrate(out) + H(+)(out) = 2 nitrate(in) + H(+)(in)</text>
        <dbReference type="Rhea" id="RHEA:71539"/>
        <dbReference type="ChEBI" id="CHEBI:15378"/>
        <dbReference type="ChEBI" id="CHEBI:17632"/>
    </reaction>
    <physiologicalReaction direction="left-to-right" evidence="15">
        <dbReference type="Rhea" id="RHEA:71540"/>
    </physiologicalReaction>
</comment>
<dbReference type="GeneID" id="116290133"/>
<evidence type="ECO:0000256" key="14">
    <source>
        <dbReference type="ARBA" id="ARBA00023329"/>
    </source>
</evidence>
<feature type="transmembrane region" description="Helical" evidence="27">
    <location>
        <begin position="329"/>
        <end position="353"/>
    </location>
</feature>
<dbReference type="PROSITE" id="PS50850">
    <property type="entry name" value="MFS"/>
    <property type="match status" value="1"/>
</dbReference>
<dbReference type="AlphaFoldDB" id="A0A6P8HJW9"/>
<dbReference type="InterPro" id="IPR020846">
    <property type="entry name" value="MFS_dom"/>
</dbReference>
<dbReference type="Gene3D" id="1.20.1250.20">
    <property type="entry name" value="MFS general substrate transporter like domains"/>
    <property type="match status" value="2"/>
</dbReference>
<comment type="catalytic activity">
    <reaction evidence="16">
        <text>L-aspartate(out) = L-aspartate(in)</text>
        <dbReference type="Rhea" id="RHEA:66332"/>
        <dbReference type="ChEBI" id="CHEBI:29991"/>
    </reaction>
    <physiologicalReaction direction="left-to-right" evidence="16">
        <dbReference type="Rhea" id="RHEA:66333"/>
    </physiologicalReaction>
</comment>
<dbReference type="GO" id="GO:0006820">
    <property type="term" value="P:monoatomic anion transport"/>
    <property type="evidence" value="ECO:0007669"/>
    <property type="project" value="TreeGrafter"/>
</dbReference>
<dbReference type="FunFam" id="1.20.1250.20:FF:000067">
    <property type="entry name" value="sialin isoform X2"/>
    <property type="match status" value="1"/>
</dbReference>
<dbReference type="SUPFAM" id="SSF103473">
    <property type="entry name" value="MFS general substrate transporter"/>
    <property type="match status" value="1"/>
</dbReference>
<dbReference type="PANTHER" id="PTHR11662">
    <property type="entry name" value="SOLUTE CARRIER FAMILY 17"/>
    <property type="match status" value="1"/>
</dbReference>
<dbReference type="CDD" id="cd17318">
    <property type="entry name" value="MFS_SLC17"/>
    <property type="match status" value="1"/>
</dbReference>
<keyword evidence="6" id="KW-1003">Cell membrane</keyword>
<feature type="transmembrane region" description="Helical" evidence="27">
    <location>
        <begin position="33"/>
        <end position="59"/>
    </location>
</feature>
<dbReference type="FunFam" id="1.20.1250.20:FF:000003">
    <property type="entry name" value="Solute carrier family 17 member 3"/>
    <property type="match status" value="1"/>
</dbReference>
<keyword evidence="9 27" id="KW-1133">Transmembrane helix</keyword>
<name>A0A6P8HJW9_ACTTE</name>
<comment type="catalytic activity">
    <reaction evidence="20">
        <text>D-glucuronate(out) + H(+)(out) = D-glucuronate(in) + H(+)(in)</text>
        <dbReference type="Rhea" id="RHEA:72591"/>
        <dbReference type="ChEBI" id="CHEBI:15378"/>
        <dbReference type="ChEBI" id="CHEBI:58720"/>
    </reaction>
    <physiologicalReaction direction="left-to-right" evidence="20">
        <dbReference type="Rhea" id="RHEA:72592"/>
    </physiologicalReaction>
</comment>
<feature type="transmembrane region" description="Helical" evidence="27">
    <location>
        <begin position="424"/>
        <end position="448"/>
    </location>
</feature>
<evidence type="ECO:0000256" key="22">
    <source>
        <dbReference type="ARBA" id="ARBA00069713"/>
    </source>
</evidence>
<keyword evidence="14" id="KW-0968">Cytoplasmic vesicle</keyword>
<dbReference type="GO" id="GO:0016323">
    <property type="term" value="C:basolateral plasma membrane"/>
    <property type="evidence" value="ECO:0007669"/>
    <property type="project" value="UniProtKB-SubCell"/>
</dbReference>
<dbReference type="InterPro" id="IPR036259">
    <property type="entry name" value="MFS_trans_sf"/>
</dbReference>
<feature type="transmembrane region" description="Helical" evidence="27">
    <location>
        <begin position="104"/>
        <end position="125"/>
    </location>
</feature>
<keyword evidence="5" id="KW-0813">Transport</keyword>
<feature type="domain" description="Major facilitator superfamily (MFS) profile" evidence="28">
    <location>
        <begin position="49"/>
        <end position="483"/>
    </location>
</feature>
<evidence type="ECO:0000256" key="25">
    <source>
        <dbReference type="ARBA" id="ARBA00081925"/>
    </source>
</evidence>
<evidence type="ECO:0000256" key="23">
    <source>
        <dbReference type="ARBA" id="ARBA00080244"/>
    </source>
</evidence>
<dbReference type="PANTHER" id="PTHR11662:SF399">
    <property type="entry name" value="FI19708P1-RELATED"/>
    <property type="match status" value="1"/>
</dbReference>
<dbReference type="Pfam" id="PF07690">
    <property type="entry name" value="MFS_1"/>
    <property type="match status" value="1"/>
</dbReference>
<keyword evidence="13" id="KW-0458">Lysosome</keyword>
<evidence type="ECO:0000256" key="12">
    <source>
        <dbReference type="ARBA" id="ARBA00023180"/>
    </source>
</evidence>
<evidence type="ECO:0000256" key="5">
    <source>
        <dbReference type="ARBA" id="ARBA00022448"/>
    </source>
</evidence>
<comment type="function">
    <text evidence="21">Receptor for CM101, a polysaccharide produced by group B Streptococcus with antipathoangiogenic properties.</text>
</comment>
<gene>
    <name evidence="30" type="primary">LOC116290133</name>
</gene>
<evidence type="ECO:0000256" key="18">
    <source>
        <dbReference type="ARBA" id="ARBA00051403"/>
    </source>
</evidence>
<evidence type="ECO:0000256" key="2">
    <source>
        <dbReference type="ARBA" id="ARBA00004554"/>
    </source>
</evidence>
<organism evidence="29 30">
    <name type="scientific">Actinia tenebrosa</name>
    <name type="common">Australian red waratah sea anemone</name>
    <dbReference type="NCBI Taxonomy" id="6105"/>
    <lineage>
        <taxon>Eukaryota</taxon>
        <taxon>Metazoa</taxon>
        <taxon>Cnidaria</taxon>
        <taxon>Anthozoa</taxon>
        <taxon>Hexacorallia</taxon>
        <taxon>Actiniaria</taxon>
        <taxon>Actiniidae</taxon>
        <taxon>Actinia</taxon>
    </lineage>
</organism>
<evidence type="ECO:0000256" key="27">
    <source>
        <dbReference type="SAM" id="Phobius"/>
    </source>
</evidence>
<feature type="transmembrane region" description="Helical" evidence="27">
    <location>
        <begin position="282"/>
        <end position="309"/>
    </location>
</feature>
<evidence type="ECO:0000256" key="19">
    <source>
        <dbReference type="ARBA" id="ARBA00051447"/>
    </source>
</evidence>
<feature type="compositionally biased region" description="Polar residues" evidence="26">
    <location>
        <begin position="15"/>
        <end position="24"/>
    </location>
</feature>
<dbReference type="KEGG" id="aten:116290133"/>
<evidence type="ECO:0000256" key="21">
    <source>
        <dbReference type="ARBA" id="ARBA00056891"/>
    </source>
</evidence>
<evidence type="ECO:0000256" key="4">
    <source>
        <dbReference type="ARBA" id="ARBA00004656"/>
    </source>
</evidence>
<reference evidence="30" key="1">
    <citation type="submission" date="2025-08" db="UniProtKB">
        <authorList>
            <consortium name="RefSeq"/>
        </authorList>
    </citation>
    <scope>IDENTIFICATION</scope>
    <source>
        <tissue evidence="30">Tentacle</tissue>
    </source>
</reference>
<feature type="transmembrane region" description="Helical" evidence="27">
    <location>
        <begin position="226"/>
        <end position="246"/>
    </location>
</feature>
<feature type="region of interest" description="Disordered" evidence="26">
    <location>
        <begin position="499"/>
        <end position="528"/>
    </location>
</feature>
<comment type="catalytic activity">
    <reaction evidence="19">
        <text>L-glutamate(out) = L-glutamate(in)</text>
        <dbReference type="Rhea" id="RHEA:66336"/>
        <dbReference type="ChEBI" id="CHEBI:29985"/>
    </reaction>
    <physiologicalReaction direction="left-to-right" evidence="19">
        <dbReference type="Rhea" id="RHEA:66337"/>
    </physiologicalReaction>
</comment>
<dbReference type="FunCoup" id="A0A6P8HJW9">
    <property type="interactions" value="564"/>
</dbReference>
<dbReference type="GO" id="GO:0046942">
    <property type="term" value="P:carboxylic acid transport"/>
    <property type="evidence" value="ECO:0007669"/>
    <property type="project" value="UniProtKB-ARBA"/>
</dbReference>
<feature type="transmembrane region" description="Helical" evidence="27">
    <location>
        <begin position="365"/>
        <end position="384"/>
    </location>
</feature>
<feature type="transmembrane region" description="Helical" evidence="27">
    <location>
        <begin position="390"/>
        <end position="412"/>
    </location>
</feature>
<dbReference type="GO" id="GO:0015293">
    <property type="term" value="F:symporter activity"/>
    <property type="evidence" value="ECO:0007669"/>
    <property type="project" value="UniProtKB-KW"/>
</dbReference>
<dbReference type="InterPro" id="IPR050382">
    <property type="entry name" value="MFS_Na/Anion_cotransporter"/>
</dbReference>
<feature type="transmembrane region" description="Helical" evidence="27">
    <location>
        <begin position="460"/>
        <end position="479"/>
    </location>
</feature>
<accession>A0A6P8HJW9</accession>
<evidence type="ECO:0000256" key="17">
    <source>
        <dbReference type="ARBA" id="ARBA00050625"/>
    </source>
</evidence>
<comment type="subcellular location">
    <subcellularLocation>
        <location evidence="2">Basolateral cell membrane</location>
        <topology evidence="2">Multi-pass membrane protein</topology>
    </subcellularLocation>
    <subcellularLocation>
        <location evidence="3">Cytoplasmic vesicle</location>
        <location evidence="3">Secretory vesicle membrane</location>
        <topology evidence="3">Multi-pass membrane protein</topology>
    </subcellularLocation>
    <subcellularLocation>
        <location evidence="1">Cytoplasmic vesicle</location>
        <location evidence="1">Secretory vesicle</location>
        <location evidence="1">Synaptic vesicle membrane</location>
    </subcellularLocation>
    <subcellularLocation>
        <location evidence="4">Lysosome membrane</location>
    </subcellularLocation>
</comment>
<evidence type="ECO:0000256" key="9">
    <source>
        <dbReference type="ARBA" id="ARBA00022989"/>
    </source>
</evidence>
<dbReference type="GO" id="GO:0030672">
    <property type="term" value="C:synaptic vesicle membrane"/>
    <property type="evidence" value="ECO:0007669"/>
    <property type="project" value="UniProtKB-SubCell"/>
</dbReference>
<dbReference type="OrthoDB" id="2985014at2759"/>
<evidence type="ECO:0000256" key="24">
    <source>
        <dbReference type="ARBA" id="ARBA00081195"/>
    </source>
</evidence>
<evidence type="ECO:0000256" key="6">
    <source>
        <dbReference type="ARBA" id="ARBA00022475"/>
    </source>
</evidence>
<dbReference type="InParanoid" id="A0A6P8HJW9"/>
<evidence type="ECO:0000256" key="7">
    <source>
        <dbReference type="ARBA" id="ARBA00022692"/>
    </source>
</evidence>
<dbReference type="RefSeq" id="XP_031552987.1">
    <property type="nucleotide sequence ID" value="XM_031697127.1"/>
</dbReference>
<evidence type="ECO:0000313" key="30">
    <source>
        <dbReference type="RefSeq" id="XP_031552987.1"/>
    </source>
</evidence>
<dbReference type="InterPro" id="IPR011701">
    <property type="entry name" value="MFS"/>
</dbReference>
<evidence type="ECO:0000256" key="3">
    <source>
        <dbReference type="ARBA" id="ARBA00004638"/>
    </source>
</evidence>
<evidence type="ECO:0000256" key="15">
    <source>
        <dbReference type="ARBA" id="ARBA00050101"/>
    </source>
</evidence>
<sequence>MEKNEISPLLPRPSLENSRNSGSKCSIPCRYSLAIMISLGFCTVYGMRVNLSVALVAMVNSTDNSINTDFHNPECQGEGGCNKTVTRTARKHEEFNWDEKTQGIILGSFFYGYIVTQLPGGWLASRYGGKHLFGLGVLCTSVFTLLTPIAAHHSLGSLIALRVLEGIGEGVTFPATIEMWSSWAPPLERSRLTAISFAGCGIGNIITQPIAGWLCDTYFLAGWPSVFYIFGALGILWYIAWLFLVYDKPASHPRISEEEKEYILSSIGTSQDKTLKNHSVPWLAIFTSPAVYAVVMGYVCANWAFYVLLTGLPTYFRDALHVKILEDGFISSIPYITSVVLQLVAATLGDWLLSTGSRKVDVRKASTTCSLIVPACLLISVSYVGSDDKVLIVVLLSLTLGFGAFSSAGFGVNHLDIAPRYAGIIIGFANSLGTIPGFVAPFVTGWLTNGEPTRRQWQKVFYIAAIINIIGATGFAILAKGEEQPWNTANDENPLPVEVEQEQDNPGLAADEGYNGSRTSNNTSINTV</sequence>
<keyword evidence="11 27" id="KW-0472">Membrane</keyword>
<dbReference type="Proteomes" id="UP000515163">
    <property type="component" value="Unplaced"/>
</dbReference>
<keyword evidence="7 27" id="KW-0812">Transmembrane</keyword>
<evidence type="ECO:0000256" key="10">
    <source>
        <dbReference type="ARBA" id="ARBA00023018"/>
    </source>
</evidence>
<evidence type="ECO:0000256" key="11">
    <source>
        <dbReference type="ARBA" id="ARBA00023136"/>
    </source>
</evidence>
<comment type="catalytic activity">
    <reaction evidence="17">
        <text>N-acetylneuraminate(in) + H(+)(in) = N-acetylneuraminate(out) + H(+)(out)</text>
        <dbReference type="Rhea" id="RHEA:28987"/>
        <dbReference type="ChEBI" id="CHEBI:15378"/>
        <dbReference type="ChEBI" id="CHEBI:35418"/>
    </reaction>
    <physiologicalReaction direction="right-to-left" evidence="17">
        <dbReference type="Rhea" id="RHEA:28989"/>
    </physiologicalReaction>
</comment>
<keyword evidence="12" id="KW-0325">Glycoprotein</keyword>
<comment type="catalytic activity">
    <reaction evidence="18">
        <text>N-acetyl-L-aspartyl-L-glutamate(out) = N-acetyl-L-aspartyl-L-glutamate(in)</text>
        <dbReference type="Rhea" id="RHEA:72599"/>
        <dbReference type="ChEBI" id="CHEBI:76931"/>
    </reaction>
    <physiologicalReaction direction="left-to-right" evidence="18">
        <dbReference type="Rhea" id="RHEA:72600"/>
    </physiologicalReaction>
</comment>
<evidence type="ECO:0000313" key="29">
    <source>
        <dbReference type="Proteomes" id="UP000515163"/>
    </source>
</evidence>
<evidence type="ECO:0000256" key="1">
    <source>
        <dbReference type="ARBA" id="ARBA00004432"/>
    </source>
</evidence>
<feature type="transmembrane region" description="Helical" evidence="27">
    <location>
        <begin position="132"/>
        <end position="151"/>
    </location>
</feature>
<proteinExistence type="predicted"/>